<dbReference type="Gene3D" id="2.170.270.10">
    <property type="entry name" value="SET domain"/>
    <property type="match status" value="1"/>
</dbReference>
<dbReference type="InterPro" id="IPR046341">
    <property type="entry name" value="SET_dom_sf"/>
</dbReference>
<sequence>VILLEMSIGRFVNHNDAANISNYNVLYNDDTNGGERNDIIANPSDRKSLSDPSTVSHWDCISLRDIQKGEEITQNYNELDTFQWPWFVKLYERYETDRFEEGEWVKGSKQLELMKQKQAVATQAKL</sequence>
<keyword evidence="2" id="KW-1185">Reference proteome</keyword>
<dbReference type="CDD" id="cd08161">
    <property type="entry name" value="SET"/>
    <property type="match status" value="1"/>
</dbReference>
<dbReference type="EMBL" id="ASPP01033469">
    <property type="protein sequence ID" value="ETO03377.1"/>
    <property type="molecule type" value="Genomic_DNA"/>
</dbReference>
<organism evidence="1 2">
    <name type="scientific">Reticulomyxa filosa</name>
    <dbReference type="NCBI Taxonomy" id="46433"/>
    <lineage>
        <taxon>Eukaryota</taxon>
        <taxon>Sar</taxon>
        <taxon>Rhizaria</taxon>
        <taxon>Retaria</taxon>
        <taxon>Foraminifera</taxon>
        <taxon>Monothalamids</taxon>
        <taxon>Reticulomyxidae</taxon>
        <taxon>Reticulomyxa</taxon>
    </lineage>
</organism>
<name>X6LQI0_RETFI</name>
<dbReference type="AlphaFoldDB" id="X6LQI0"/>
<comment type="caution">
    <text evidence="1">The sequence shown here is derived from an EMBL/GenBank/DDBJ whole genome shotgun (WGS) entry which is preliminary data.</text>
</comment>
<evidence type="ECO:0000313" key="1">
    <source>
        <dbReference type="EMBL" id="ETO03377.1"/>
    </source>
</evidence>
<reference evidence="1 2" key="1">
    <citation type="journal article" date="2013" name="Curr. Biol.">
        <title>The Genome of the Foraminiferan Reticulomyxa filosa.</title>
        <authorList>
            <person name="Glockner G."/>
            <person name="Hulsmann N."/>
            <person name="Schleicher M."/>
            <person name="Noegel A.A."/>
            <person name="Eichinger L."/>
            <person name="Gallinger C."/>
            <person name="Pawlowski J."/>
            <person name="Sierra R."/>
            <person name="Euteneuer U."/>
            <person name="Pillet L."/>
            <person name="Moustafa A."/>
            <person name="Platzer M."/>
            <person name="Groth M."/>
            <person name="Szafranski K."/>
            <person name="Schliwa M."/>
        </authorList>
    </citation>
    <scope>NUCLEOTIDE SEQUENCE [LARGE SCALE GENOMIC DNA]</scope>
</reference>
<evidence type="ECO:0000313" key="2">
    <source>
        <dbReference type="Proteomes" id="UP000023152"/>
    </source>
</evidence>
<evidence type="ECO:0008006" key="3">
    <source>
        <dbReference type="Google" id="ProtNLM"/>
    </source>
</evidence>
<feature type="non-terminal residue" evidence="1">
    <location>
        <position position="1"/>
    </location>
</feature>
<protein>
    <recommendedName>
        <fullName evidence="3">SET domain-containing protein</fullName>
    </recommendedName>
</protein>
<proteinExistence type="predicted"/>
<dbReference type="Proteomes" id="UP000023152">
    <property type="component" value="Unassembled WGS sequence"/>
</dbReference>
<accession>X6LQI0</accession>
<dbReference type="SUPFAM" id="SSF82199">
    <property type="entry name" value="SET domain"/>
    <property type="match status" value="1"/>
</dbReference>
<gene>
    <name evidence="1" type="ORF">RFI_34033</name>
</gene>